<gene>
    <name evidence="1" type="ORF">GCM10022289_01480</name>
</gene>
<dbReference type="SUPFAM" id="SSF51206">
    <property type="entry name" value="cAMP-binding domain-like"/>
    <property type="match status" value="1"/>
</dbReference>
<proteinExistence type="predicted"/>
<dbReference type="EMBL" id="BAABBY010000001">
    <property type="protein sequence ID" value="GAA4196176.1"/>
    <property type="molecule type" value="Genomic_DNA"/>
</dbReference>
<dbReference type="InterPro" id="IPR014710">
    <property type="entry name" value="RmlC-like_jellyroll"/>
</dbReference>
<dbReference type="InterPro" id="IPR018490">
    <property type="entry name" value="cNMP-bd_dom_sf"/>
</dbReference>
<reference evidence="2" key="1">
    <citation type="journal article" date="2019" name="Int. J. Syst. Evol. Microbiol.">
        <title>The Global Catalogue of Microorganisms (GCM) 10K type strain sequencing project: providing services to taxonomists for standard genome sequencing and annotation.</title>
        <authorList>
            <consortium name="The Broad Institute Genomics Platform"/>
            <consortium name="The Broad Institute Genome Sequencing Center for Infectious Disease"/>
            <person name="Wu L."/>
            <person name="Ma J."/>
        </authorList>
    </citation>
    <scope>NUCLEOTIDE SEQUENCE [LARGE SCALE GENOMIC DNA]</scope>
    <source>
        <strain evidence="2">JCM 17626</strain>
    </source>
</reference>
<dbReference type="Proteomes" id="UP001501772">
    <property type="component" value="Unassembled WGS sequence"/>
</dbReference>
<protein>
    <submittedName>
        <fullName evidence="1">Uncharacterized protein</fullName>
    </submittedName>
</protein>
<organism evidence="1 2">
    <name type="scientific">Pedobacter jeongneungensis</name>
    <dbReference type="NCBI Taxonomy" id="947309"/>
    <lineage>
        <taxon>Bacteria</taxon>
        <taxon>Pseudomonadati</taxon>
        <taxon>Bacteroidota</taxon>
        <taxon>Sphingobacteriia</taxon>
        <taxon>Sphingobacteriales</taxon>
        <taxon>Sphingobacteriaceae</taxon>
        <taxon>Pedobacter</taxon>
    </lineage>
</organism>
<accession>A0ABP8B1W8</accession>
<comment type="caution">
    <text evidence="1">The sequence shown here is derived from an EMBL/GenBank/DDBJ whole genome shotgun (WGS) entry which is preliminary data.</text>
</comment>
<evidence type="ECO:0000313" key="2">
    <source>
        <dbReference type="Proteomes" id="UP001501772"/>
    </source>
</evidence>
<dbReference type="Gene3D" id="2.60.120.10">
    <property type="entry name" value="Jelly Rolls"/>
    <property type="match status" value="1"/>
</dbReference>
<dbReference type="RefSeq" id="WP_344848399.1">
    <property type="nucleotide sequence ID" value="NZ_BAABBY010000001.1"/>
</dbReference>
<evidence type="ECO:0000313" key="1">
    <source>
        <dbReference type="EMBL" id="GAA4196176.1"/>
    </source>
</evidence>
<keyword evidence="2" id="KW-1185">Reference proteome</keyword>
<sequence>MNGEDYTARLGVFHSLSPGLKSYISTIAKKTEYQRGEALFLTSENTFFPLIANGKLQMLAFDIDIGREISIGTYREEDFLYHFVKAVPLAGVELYVKFLEDSSVITISEKHFSNLMKLFTDAYLLNLNFTSFHFSTLFKLLLVNTKTGKSI</sequence>
<name>A0ABP8B1W8_9SPHI</name>